<sequence>MKKILKISSLSTEDGTEAMKYIHDQDVINFVSEYNRRYLHWEEVGKRKDNIPIKPIYLWYLMKMFRAMKAPNKVVFGKYIFHYTMLDEFQEKLHTLDKGAAGNLSSVIDAISDNREKYILNSLMEEAIASSQIEGATPSRRVAKEMLRKSKKPENKDERMIINNYNTMKYVLEIKNEEMTPELLLELQKRMTEGTLDNPEDEGVFRDNDEIRVFDNDGEVLHTPPKKEEVSELVSELCNFANNDDQFFIHPIIKGIFLHYLLNYIHPFNDGNGRTGRSLFYWYVLKKDYWLFEYMSVSRLIYKKRRQYKLAYQYTESDYFFDKDKEIGDLTYFIKFNLTAIIESLHEILKYLEIKQQEQYQALIYMNESDELNIRQREILRQFIKYPHKTMAVKEVMNTQGVSYATARSDLFHLEEIGHLKKQKSGKEFLFVLIHNDA</sequence>
<dbReference type="InterPro" id="IPR001034">
    <property type="entry name" value="DeoR_HTH"/>
</dbReference>
<dbReference type="AlphaFoldDB" id="A0A9E5DB81"/>
<dbReference type="RefSeq" id="WP_250868169.1">
    <property type="nucleotide sequence ID" value="NZ_JAGSOI010000025.1"/>
</dbReference>
<accession>A0A9E5DB81</accession>
<dbReference type="EMBL" id="JAGSOI010000025">
    <property type="protein sequence ID" value="MCM1986816.1"/>
    <property type="molecule type" value="Genomic_DNA"/>
</dbReference>
<evidence type="ECO:0000256" key="1">
    <source>
        <dbReference type="ARBA" id="ARBA00023015"/>
    </source>
</evidence>
<dbReference type="Pfam" id="PF02661">
    <property type="entry name" value="Fic"/>
    <property type="match status" value="1"/>
</dbReference>
<dbReference type="InterPro" id="IPR040198">
    <property type="entry name" value="Fido_containing"/>
</dbReference>
<dbReference type="InterPro" id="IPR036390">
    <property type="entry name" value="WH_DNA-bd_sf"/>
</dbReference>
<dbReference type="SUPFAM" id="SSF46785">
    <property type="entry name" value="Winged helix' DNA-binding domain"/>
    <property type="match status" value="1"/>
</dbReference>
<gene>
    <name evidence="4" type="ORF">KDK67_07375</name>
</gene>
<dbReference type="SUPFAM" id="SSF140931">
    <property type="entry name" value="Fic-like"/>
    <property type="match status" value="1"/>
</dbReference>
<evidence type="ECO:0000259" key="3">
    <source>
        <dbReference type="PROSITE" id="PS51459"/>
    </source>
</evidence>
<dbReference type="InterPro" id="IPR036597">
    <property type="entry name" value="Fido-like_dom_sf"/>
</dbReference>
<dbReference type="Pfam" id="PF08220">
    <property type="entry name" value="HTH_DeoR"/>
    <property type="match status" value="1"/>
</dbReference>
<dbReference type="PANTHER" id="PTHR13504:SF38">
    <property type="entry name" value="FIDO DOMAIN-CONTAINING PROTEIN"/>
    <property type="match status" value="1"/>
</dbReference>
<protein>
    <submittedName>
        <fullName evidence="4">Fic family protein</fullName>
    </submittedName>
</protein>
<evidence type="ECO:0000256" key="2">
    <source>
        <dbReference type="ARBA" id="ARBA00023163"/>
    </source>
</evidence>
<evidence type="ECO:0000313" key="5">
    <source>
        <dbReference type="Proteomes" id="UP001056766"/>
    </source>
</evidence>
<keyword evidence="5" id="KW-1185">Reference proteome</keyword>
<dbReference type="GO" id="GO:0003700">
    <property type="term" value="F:DNA-binding transcription factor activity"/>
    <property type="evidence" value="ECO:0007669"/>
    <property type="project" value="InterPro"/>
</dbReference>
<organism evidence="4 5">
    <name type="scientific">Methanococcoides seepicolus</name>
    <dbReference type="NCBI Taxonomy" id="2828780"/>
    <lineage>
        <taxon>Archaea</taxon>
        <taxon>Methanobacteriati</taxon>
        <taxon>Methanobacteriota</taxon>
        <taxon>Stenosarchaea group</taxon>
        <taxon>Methanomicrobia</taxon>
        <taxon>Methanosarcinales</taxon>
        <taxon>Methanosarcinaceae</taxon>
        <taxon>Methanococcoides</taxon>
    </lineage>
</organism>
<dbReference type="PROSITE" id="PS51459">
    <property type="entry name" value="FIDO"/>
    <property type="match status" value="1"/>
</dbReference>
<dbReference type="PANTHER" id="PTHR13504">
    <property type="entry name" value="FIDO DOMAIN-CONTAINING PROTEIN DDB_G0283145"/>
    <property type="match status" value="1"/>
</dbReference>
<proteinExistence type="predicted"/>
<dbReference type="Proteomes" id="UP001056766">
    <property type="component" value="Unassembled WGS sequence"/>
</dbReference>
<evidence type="ECO:0000313" key="4">
    <source>
        <dbReference type="EMBL" id="MCM1986816.1"/>
    </source>
</evidence>
<dbReference type="Gene3D" id="1.10.3290.10">
    <property type="entry name" value="Fido-like domain"/>
    <property type="match status" value="1"/>
</dbReference>
<dbReference type="InterPro" id="IPR003812">
    <property type="entry name" value="Fido"/>
</dbReference>
<keyword evidence="2" id="KW-0804">Transcription</keyword>
<name>A0A9E5DB81_9EURY</name>
<feature type="domain" description="Fido" evidence="3">
    <location>
        <begin position="179"/>
        <end position="336"/>
    </location>
</feature>
<keyword evidence="1" id="KW-0805">Transcription regulation</keyword>
<reference evidence="4" key="1">
    <citation type="journal article" date="2021" name="mSystems">
        <title>Bacteria and Archaea Synergistically Convert Glycine Betaine to Biogenic Methane in the Formosa Cold Seep of the South China Sea.</title>
        <authorList>
            <person name="Li L."/>
            <person name="Zhang W."/>
            <person name="Zhang S."/>
            <person name="Song L."/>
            <person name="Sun Q."/>
            <person name="Zhang H."/>
            <person name="Xiang H."/>
            <person name="Dong X."/>
        </authorList>
    </citation>
    <scope>NUCLEOTIDE SEQUENCE</scope>
    <source>
        <strain evidence="4">LLY</strain>
    </source>
</reference>
<comment type="caution">
    <text evidence="4">The sequence shown here is derived from an EMBL/GenBank/DDBJ whole genome shotgun (WGS) entry which is preliminary data.</text>
</comment>
<reference evidence="4" key="2">
    <citation type="submission" date="2021-04" db="EMBL/GenBank/DDBJ databases">
        <authorList>
            <person name="Dong X."/>
        </authorList>
    </citation>
    <scope>NUCLEOTIDE SEQUENCE</scope>
    <source>
        <strain evidence="4">LLY</strain>
    </source>
</reference>